<dbReference type="InterPro" id="IPR021858">
    <property type="entry name" value="Fun_TF"/>
</dbReference>
<dbReference type="Pfam" id="PF00172">
    <property type="entry name" value="Zn_clus"/>
    <property type="match status" value="1"/>
</dbReference>
<dbReference type="PRINTS" id="PR00080">
    <property type="entry name" value="SDRFAMILY"/>
</dbReference>
<dbReference type="Proteomes" id="UP000799424">
    <property type="component" value="Unassembled WGS sequence"/>
</dbReference>
<dbReference type="GO" id="GO:0000981">
    <property type="term" value="F:DNA-binding transcription factor activity, RNA polymerase II-specific"/>
    <property type="evidence" value="ECO:0007669"/>
    <property type="project" value="InterPro"/>
</dbReference>
<evidence type="ECO:0000256" key="1">
    <source>
        <dbReference type="ARBA" id="ARBA00006484"/>
    </source>
</evidence>
<dbReference type="SMART" id="SM00066">
    <property type="entry name" value="GAL4"/>
    <property type="match status" value="1"/>
</dbReference>
<evidence type="ECO:0000256" key="2">
    <source>
        <dbReference type="ARBA" id="ARBA00022857"/>
    </source>
</evidence>
<dbReference type="PROSITE" id="PS50048">
    <property type="entry name" value="ZN2_CY6_FUNGAL_2"/>
    <property type="match status" value="1"/>
</dbReference>
<dbReference type="Pfam" id="PF11951">
    <property type="entry name" value="Fungal_trans_2"/>
    <property type="match status" value="1"/>
</dbReference>
<dbReference type="OrthoDB" id="5089701at2759"/>
<evidence type="ECO:0000313" key="6">
    <source>
        <dbReference type="EMBL" id="KAF2824650.1"/>
    </source>
</evidence>
<dbReference type="PANTHER" id="PTHR24321:SF8">
    <property type="entry name" value="ESTRADIOL 17-BETA-DEHYDROGENASE 8-RELATED"/>
    <property type="match status" value="1"/>
</dbReference>
<evidence type="ECO:0000256" key="4">
    <source>
        <dbReference type="ARBA" id="ARBA00023242"/>
    </source>
</evidence>
<evidence type="ECO:0000313" key="7">
    <source>
        <dbReference type="Proteomes" id="UP000799424"/>
    </source>
</evidence>
<organism evidence="6 7">
    <name type="scientific">Ophiobolus disseminans</name>
    <dbReference type="NCBI Taxonomy" id="1469910"/>
    <lineage>
        <taxon>Eukaryota</taxon>
        <taxon>Fungi</taxon>
        <taxon>Dikarya</taxon>
        <taxon>Ascomycota</taxon>
        <taxon>Pezizomycotina</taxon>
        <taxon>Dothideomycetes</taxon>
        <taxon>Pleosporomycetidae</taxon>
        <taxon>Pleosporales</taxon>
        <taxon>Pleosporineae</taxon>
        <taxon>Phaeosphaeriaceae</taxon>
        <taxon>Ophiobolus</taxon>
    </lineage>
</organism>
<reference evidence="6" key="1">
    <citation type="journal article" date="2020" name="Stud. Mycol.">
        <title>101 Dothideomycetes genomes: a test case for predicting lifestyles and emergence of pathogens.</title>
        <authorList>
            <person name="Haridas S."/>
            <person name="Albert R."/>
            <person name="Binder M."/>
            <person name="Bloem J."/>
            <person name="Labutti K."/>
            <person name="Salamov A."/>
            <person name="Andreopoulos B."/>
            <person name="Baker S."/>
            <person name="Barry K."/>
            <person name="Bills G."/>
            <person name="Bluhm B."/>
            <person name="Cannon C."/>
            <person name="Castanera R."/>
            <person name="Culley D."/>
            <person name="Daum C."/>
            <person name="Ezra D."/>
            <person name="Gonzalez J."/>
            <person name="Henrissat B."/>
            <person name="Kuo A."/>
            <person name="Liang C."/>
            <person name="Lipzen A."/>
            <person name="Lutzoni F."/>
            <person name="Magnuson J."/>
            <person name="Mondo S."/>
            <person name="Nolan M."/>
            <person name="Ohm R."/>
            <person name="Pangilinan J."/>
            <person name="Park H.-J."/>
            <person name="Ramirez L."/>
            <person name="Alfaro M."/>
            <person name="Sun H."/>
            <person name="Tritt A."/>
            <person name="Yoshinaga Y."/>
            <person name="Zwiers L.-H."/>
            <person name="Turgeon B."/>
            <person name="Goodwin S."/>
            <person name="Spatafora J."/>
            <person name="Crous P."/>
            <person name="Grigoriev I."/>
        </authorList>
    </citation>
    <scope>NUCLEOTIDE SEQUENCE</scope>
    <source>
        <strain evidence="6">CBS 113818</strain>
    </source>
</reference>
<evidence type="ECO:0000259" key="5">
    <source>
        <dbReference type="PROSITE" id="PS50048"/>
    </source>
</evidence>
<dbReference type="InterPro" id="IPR036864">
    <property type="entry name" value="Zn2-C6_fun-type_DNA-bd_sf"/>
</dbReference>
<dbReference type="GO" id="GO:0008270">
    <property type="term" value="F:zinc ion binding"/>
    <property type="evidence" value="ECO:0007669"/>
    <property type="project" value="InterPro"/>
</dbReference>
<gene>
    <name evidence="6" type="ORF">CC86DRAFT_456697</name>
</gene>
<evidence type="ECO:0000256" key="3">
    <source>
        <dbReference type="ARBA" id="ARBA00023002"/>
    </source>
</evidence>
<dbReference type="SUPFAM" id="SSF51735">
    <property type="entry name" value="NAD(P)-binding Rossmann-fold domains"/>
    <property type="match status" value="1"/>
</dbReference>
<keyword evidence="4" id="KW-0539">Nucleus</keyword>
<dbReference type="PROSITE" id="PS00463">
    <property type="entry name" value="ZN2_CY6_FUNGAL_1"/>
    <property type="match status" value="1"/>
</dbReference>
<dbReference type="PROSITE" id="PS00061">
    <property type="entry name" value="ADH_SHORT"/>
    <property type="match status" value="1"/>
</dbReference>
<proteinExistence type="inferred from homology"/>
<keyword evidence="7" id="KW-1185">Reference proteome</keyword>
<dbReference type="SUPFAM" id="SSF57701">
    <property type="entry name" value="Zn2/Cys6 DNA-binding domain"/>
    <property type="match status" value="1"/>
</dbReference>
<sequence length="989" mass="108654">MAASASASTGTRSRTFGGCATCRTRHMKCDERRPGCAMCSHSGLECGGYEKTIYFDVEGSVAIDCVRFRRPLFTEAERECMSRWLTSEVSPRAVANQLCEMDDECESRASSHDIAIQCGPFGVFRMIVNDALVVDSGTLPSDVATAPSDNDVDLMLNLPWTPGTQQLLQDFVELDTHGPSSPSPYLWPADEDESRVTEACEGTVTSEPLFESLSFMATTLDNWSTPFAYGVHMEPLSAPEQMMIPQMADSPVLHDTVFLIKHYSTQLLSLLTPFRHSKTPWHVLFVPHAKNCLAAVTLGEGMDHASLCAFNATLSVSAFSLGGISQSSTWLEQGKRYFDIAREHVRMMLKTAYDVPKTAKYKSILIALLSMVHVTMVNGNRDQTDCYFIEAEKLIRVKGLNRKKSRKVRMLHHCYVFERMFHESTYLEGSKSIHRRHTRNAIESSGAVAYSKDGLSFRMTDWSDLDRQMVKIKDREEGENDLHLEMPGFWPKTLYPEIFGVPEAYMFALSLILRLGEWKDSAVGGDTGLRDFLDRAKTVERYIKRLNRPDIIAGKSAPNPALDNMFDAMQNALIIYFYRRIYDLDSSLLQTHVANVGRCLLRSEQSEQGIVHGSSRLLWPVFIAACEAEDPGDQSVFSTWLSGCYDRSGLRYFENARKSAECIWAKKRCSEELSISWADSMNVALVQIAITGAGSGMGLATAKLLASRGARISLADINENALKIAVASLHDSERHEYYVVDVRKSDSVDAWIEATVKQFGQLNGTVNMAGIITKAMPVTEVTNDDWDFSFAVNVKGVFNCLRAQLKAMSPGGSIVSAASVFGQFGAPGNAAYCASKAAVIGLSRTAAKENQNIRINCVAPGSVDTPMSHGEDPEDVKRGLQVTAQKRRAEPIEVANVIAFLLSDEASFVTGAVYNVDVTSIVFLVHTNANLSNGMPRARNASGSMRGSECKICPVVVFLNASTLFLGHSRSCASTCSHSGGSGGSLGST</sequence>
<dbReference type="PANTHER" id="PTHR24321">
    <property type="entry name" value="DEHYDROGENASES, SHORT CHAIN"/>
    <property type="match status" value="1"/>
</dbReference>
<accession>A0A6A6ZUB0</accession>
<keyword evidence="2" id="KW-0521">NADP</keyword>
<dbReference type="EMBL" id="MU006229">
    <property type="protein sequence ID" value="KAF2824650.1"/>
    <property type="molecule type" value="Genomic_DNA"/>
</dbReference>
<dbReference type="FunFam" id="3.40.50.720:FF:000084">
    <property type="entry name" value="Short-chain dehydrogenase reductase"/>
    <property type="match status" value="1"/>
</dbReference>
<feature type="domain" description="Zn(2)-C6 fungal-type" evidence="5">
    <location>
        <begin position="18"/>
        <end position="46"/>
    </location>
</feature>
<dbReference type="InterPro" id="IPR020904">
    <property type="entry name" value="Sc_DH/Rdtase_CS"/>
</dbReference>
<dbReference type="CDD" id="cd05233">
    <property type="entry name" value="SDR_c"/>
    <property type="match status" value="1"/>
</dbReference>
<dbReference type="Gene3D" id="3.40.50.720">
    <property type="entry name" value="NAD(P)-binding Rossmann-like Domain"/>
    <property type="match status" value="1"/>
</dbReference>
<protein>
    <recommendedName>
        <fullName evidence="5">Zn(2)-C6 fungal-type domain-containing protein</fullName>
    </recommendedName>
</protein>
<dbReference type="CDD" id="cd00067">
    <property type="entry name" value="GAL4"/>
    <property type="match status" value="1"/>
</dbReference>
<keyword evidence="3" id="KW-0560">Oxidoreductase</keyword>
<dbReference type="GO" id="GO:0016491">
    <property type="term" value="F:oxidoreductase activity"/>
    <property type="evidence" value="ECO:0007669"/>
    <property type="project" value="UniProtKB-KW"/>
</dbReference>
<dbReference type="Pfam" id="PF13561">
    <property type="entry name" value="adh_short_C2"/>
    <property type="match status" value="1"/>
</dbReference>
<dbReference type="InterPro" id="IPR002347">
    <property type="entry name" value="SDR_fam"/>
</dbReference>
<dbReference type="Gene3D" id="4.10.240.10">
    <property type="entry name" value="Zn(2)-C6 fungal-type DNA-binding domain"/>
    <property type="match status" value="1"/>
</dbReference>
<name>A0A6A6ZUB0_9PLEO</name>
<dbReference type="PRINTS" id="PR00081">
    <property type="entry name" value="GDHRDH"/>
</dbReference>
<comment type="similarity">
    <text evidence="1">Belongs to the short-chain dehydrogenases/reductases (SDR) family.</text>
</comment>
<dbReference type="InterPro" id="IPR001138">
    <property type="entry name" value="Zn2Cys6_DnaBD"/>
</dbReference>
<dbReference type="InterPro" id="IPR036291">
    <property type="entry name" value="NAD(P)-bd_dom_sf"/>
</dbReference>
<dbReference type="AlphaFoldDB" id="A0A6A6ZUB0"/>